<reference evidence="3" key="1">
    <citation type="journal article" date="2019" name="Int. J. Syst. Evol. Microbiol.">
        <title>The Global Catalogue of Microorganisms (GCM) 10K type strain sequencing project: providing services to taxonomists for standard genome sequencing and annotation.</title>
        <authorList>
            <consortium name="The Broad Institute Genomics Platform"/>
            <consortium name="The Broad Institute Genome Sequencing Center for Infectious Disease"/>
            <person name="Wu L."/>
            <person name="Ma J."/>
        </authorList>
    </citation>
    <scope>NUCLEOTIDE SEQUENCE [LARGE SCALE GENOMIC DNA]</scope>
    <source>
        <strain evidence="3">JCM 17938</strain>
    </source>
</reference>
<gene>
    <name evidence="2" type="ORF">GCM10023195_25720</name>
</gene>
<dbReference type="Proteomes" id="UP001500212">
    <property type="component" value="Unassembled WGS sequence"/>
</dbReference>
<keyword evidence="3" id="KW-1185">Reference proteome</keyword>
<evidence type="ECO:0000313" key="2">
    <source>
        <dbReference type="EMBL" id="GAA4606935.1"/>
    </source>
</evidence>
<evidence type="ECO:0000259" key="1">
    <source>
        <dbReference type="Pfam" id="PF19054"/>
    </source>
</evidence>
<dbReference type="Pfam" id="PF19054">
    <property type="entry name" value="DUF5753"/>
    <property type="match status" value="1"/>
</dbReference>
<comment type="caution">
    <text evidence="2">The sequence shown here is derived from an EMBL/GenBank/DDBJ whole genome shotgun (WGS) entry which is preliminary data.</text>
</comment>
<dbReference type="Pfam" id="PF13560">
    <property type="entry name" value="HTH_31"/>
    <property type="match status" value="1"/>
</dbReference>
<accession>A0ABP8TKQ6</accession>
<dbReference type="SUPFAM" id="SSF47413">
    <property type="entry name" value="lambda repressor-like DNA-binding domains"/>
    <property type="match status" value="1"/>
</dbReference>
<dbReference type="EMBL" id="BAABHJ010000005">
    <property type="protein sequence ID" value="GAA4606935.1"/>
    <property type="molecule type" value="Genomic_DNA"/>
</dbReference>
<feature type="domain" description="DUF5753" evidence="1">
    <location>
        <begin position="110"/>
        <end position="285"/>
    </location>
</feature>
<organism evidence="2 3">
    <name type="scientific">Actinoallomurus liliacearum</name>
    <dbReference type="NCBI Taxonomy" id="1080073"/>
    <lineage>
        <taxon>Bacteria</taxon>
        <taxon>Bacillati</taxon>
        <taxon>Actinomycetota</taxon>
        <taxon>Actinomycetes</taxon>
        <taxon>Streptosporangiales</taxon>
        <taxon>Thermomonosporaceae</taxon>
        <taxon>Actinoallomurus</taxon>
    </lineage>
</organism>
<dbReference type="InterPro" id="IPR010982">
    <property type="entry name" value="Lambda_DNA-bd_dom_sf"/>
</dbReference>
<protein>
    <submittedName>
        <fullName evidence="2">Helix-turn-helix transcriptional regulator</fullName>
    </submittedName>
</protein>
<dbReference type="InterPro" id="IPR043917">
    <property type="entry name" value="DUF5753"/>
</dbReference>
<proteinExistence type="predicted"/>
<sequence>MTVDTIAPMPERRSPTLRRRRLSAELRRLRAEKSLSVIEVAEQANWSEAKQRWIEDAQWVRPNPRDVQDLLDIYGVTDTREREELLRWAREGRQKGWWHAYREMLSERYSTYIGLEAEAAEVLTFELAVIPGLAQTEAYARALIKEGPAEIDKAEIEKRVEIRVERQQILIADDPVSLQMVIDEAALHRPVGGPKVMREQIQRLIELANLPHVIVQLLPYDAGPHPGTGGPFTILSFEGDPAAVYVPTIAGELLIEEAKDVKRYERVFRRLIGKALSPEATISKLATEVAGT</sequence>
<evidence type="ECO:0000313" key="3">
    <source>
        <dbReference type="Proteomes" id="UP001500212"/>
    </source>
</evidence>
<name>A0ABP8TKQ6_9ACTN</name>